<dbReference type="AlphaFoldDB" id="A0A640VVJ0"/>
<evidence type="ECO:0000313" key="2">
    <source>
        <dbReference type="EMBL" id="GFE51614.1"/>
    </source>
</evidence>
<feature type="transmembrane region" description="Helical" evidence="1">
    <location>
        <begin position="152"/>
        <end position="172"/>
    </location>
</feature>
<protein>
    <recommendedName>
        <fullName evidence="4">Intracellular septation protein A</fullName>
    </recommendedName>
</protein>
<dbReference type="Proteomes" id="UP000436522">
    <property type="component" value="Unassembled WGS sequence"/>
</dbReference>
<accession>A0A640VVJ0</accession>
<sequence>MPGIVISMLPWLMFPPLLDWTDQNVFKAALVALVVSLCLSGRRLLQGYAADWTVVGSMALIATLSLSSAQDVVRAHWPLIMPFGLTCMCWTSIALRRPFTIPYAKAETPSDHWDSPIFLQINMWISAIWGTCFGLALVASLLAAAFHPLWPIFLIAKYLLILSAMVLSRLFPDFYIARLEAKADA</sequence>
<feature type="transmembrane region" description="Helical" evidence="1">
    <location>
        <begin position="52"/>
        <end position="69"/>
    </location>
</feature>
<feature type="transmembrane region" description="Helical" evidence="1">
    <location>
        <begin position="25"/>
        <end position="45"/>
    </location>
</feature>
<evidence type="ECO:0000313" key="3">
    <source>
        <dbReference type="Proteomes" id="UP000436522"/>
    </source>
</evidence>
<dbReference type="RefSeq" id="WP_159979540.1">
    <property type="nucleotide sequence ID" value="NZ_BLIV01000007.1"/>
</dbReference>
<feature type="transmembrane region" description="Helical" evidence="1">
    <location>
        <begin position="75"/>
        <end position="95"/>
    </location>
</feature>
<evidence type="ECO:0008006" key="4">
    <source>
        <dbReference type="Google" id="ProtNLM"/>
    </source>
</evidence>
<reference evidence="2 3" key="1">
    <citation type="submission" date="2019-12" db="EMBL/GenBank/DDBJ databases">
        <title>Roseobacter cerasinus sp. nov., isolated from seawater around aquaculture.</title>
        <authorList>
            <person name="Muramatsu S."/>
            <person name="Takabe Y."/>
            <person name="Mori K."/>
            <person name="Takaichi S."/>
            <person name="Hanada S."/>
        </authorList>
    </citation>
    <scope>NUCLEOTIDE SEQUENCE [LARGE SCALE GENOMIC DNA]</scope>
    <source>
        <strain evidence="2 3">AI77</strain>
    </source>
</reference>
<dbReference type="OrthoDB" id="9774675at2"/>
<keyword evidence="3" id="KW-1185">Reference proteome</keyword>
<organism evidence="2 3">
    <name type="scientific">Roseobacter cerasinus</name>
    <dbReference type="NCBI Taxonomy" id="2602289"/>
    <lineage>
        <taxon>Bacteria</taxon>
        <taxon>Pseudomonadati</taxon>
        <taxon>Pseudomonadota</taxon>
        <taxon>Alphaproteobacteria</taxon>
        <taxon>Rhodobacterales</taxon>
        <taxon>Roseobacteraceae</taxon>
        <taxon>Roseobacter</taxon>
    </lineage>
</organism>
<proteinExistence type="predicted"/>
<feature type="transmembrane region" description="Helical" evidence="1">
    <location>
        <begin position="124"/>
        <end position="146"/>
    </location>
</feature>
<evidence type="ECO:0000256" key="1">
    <source>
        <dbReference type="SAM" id="Phobius"/>
    </source>
</evidence>
<keyword evidence="1" id="KW-0812">Transmembrane</keyword>
<name>A0A640VVJ0_9RHOB</name>
<comment type="caution">
    <text evidence="2">The sequence shown here is derived from an EMBL/GenBank/DDBJ whole genome shotgun (WGS) entry which is preliminary data.</text>
</comment>
<keyword evidence="1" id="KW-0472">Membrane</keyword>
<dbReference type="EMBL" id="BLIV01000007">
    <property type="protein sequence ID" value="GFE51614.1"/>
    <property type="molecule type" value="Genomic_DNA"/>
</dbReference>
<keyword evidence="1" id="KW-1133">Transmembrane helix</keyword>
<gene>
    <name evidence="2" type="ORF">So717_33670</name>
</gene>